<sequence>VYSHPFLTKEGIVKKLPILIWMAAFCAVPVTAQLATSEAVAAIDNIPPGPVTELQALVASGNDTRTVALTWTLSADDARSFTTFGGQIVPTGDVRGYRVYRQQEEGVEELVATLGAGISEFVDDVVIEGASYIYDVRPFDLDNETNVDVTPGSTEDLARIVLVGGASEVVVETRIEGELTFDSNLDLQDQEAVTIFTDEFIRQLAEALGIDPSRII</sequence>
<dbReference type="Gene3D" id="2.60.40.10">
    <property type="entry name" value="Immunoglobulins"/>
    <property type="match status" value="1"/>
</dbReference>
<reference evidence="1" key="1">
    <citation type="submission" date="2018-05" db="EMBL/GenBank/DDBJ databases">
        <authorList>
            <person name="Lanie J.A."/>
            <person name="Ng W.-L."/>
            <person name="Kazmierczak K.M."/>
            <person name="Andrzejewski T.M."/>
            <person name="Davidsen T.M."/>
            <person name="Wayne K.J."/>
            <person name="Tettelin H."/>
            <person name="Glass J.I."/>
            <person name="Rusch D."/>
            <person name="Podicherti R."/>
            <person name="Tsui H.-C.T."/>
            <person name="Winkler M.E."/>
        </authorList>
    </citation>
    <scope>NUCLEOTIDE SEQUENCE</scope>
</reference>
<gene>
    <name evidence="1" type="ORF">METZ01_LOCUS488117</name>
</gene>
<feature type="non-terminal residue" evidence="1">
    <location>
        <position position="1"/>
    </location>
</feature>
<protein>
    <recommendedName>
        <fullName evidence="2">Fibronectin type-III domain-containing protein</fullName>
    </recommendedName>
</protein>
<name>A0A383CTB0_9ZZZZ</name>
<dbReference type="EMBL" id="UINC01211387">
    <property type="protein sequence ID" value="SVE35263.1"/>
    <property type="molecule type" value="Genomic_DNA"/>
</dbReference>
<dbReference type="InterPro" id="IPR013783">
    <property type="entry name" value="Ig-like_fold"/>
</dbReference>
<accession>A0A383CTB0</accession>
<evidence type="ECO:0008006" key="2">
    <source>
        <dbReference type="Google" id="ProtNLM"/>
    </source>
</evidence>
<feature type="non-terminal residue" evidence="1">
    <location>
        <position position="216"/>
    </location>
</feature>
<proteinExistence type="predicted"/>
<dbReference type="AlphaFoldDB" id="A0A383CTB0"/>
<evidence type="ECO:0000313" key="1">
    <source>
        <dbReference type="EMBL" id="SVE35263.1"/>
    </source>
</evidence>
<organism evidence="1">
    <name type="scientific">marine metagenome</name>
    <dbReference type="NCBI Taxonomy" id="408172"/>
    <lineage>
        <taxon>unclassified sequences</taxon>
        <taxon>metagenomes</taxon>
        <taxon>ecological metagenomes</taxon>
    </lineage>
</organism>